<comment type="similarity">
    <text evidence="1 9">Belongs to the bacterial/plant glucose-1-phosphate adenylyltransferase family.</text>
</comment>
<dbReference type="Pfam" id="PF24894">
    <property type="entry name" value="Hexapep_GlmU"/>
    <property type="match status" value="1"/>
</dbReference>
<evidence type="ECO:0000256" key="7">
    <source>
        <dbReference type="ARBA" id="ARBA00023056"/>
    </source>
</evidence>
<comment type="function">
    <text evidence="9">Involved in the biosynthesis of ADP-glucose, a building block required for the elongation reactions to produce glycogen. Catalyzes the reaction between ATP and alpha-D-glucose 1-phosphate (G1P) to produce pyrophosphate and ADP-Glc.</text>
</comment>
<evidence type="ECO:0000256" key="2">
    <source>
        <dbReference type="ARBA" id="ARBA00022600"/>
    </source>
</evidence>
<evidence type="ECO:0000259" key="10">
    <source>
        <dbReference type="Pfam" id="PF00483"/>
    </source>
</evidence>
<feature type="domain" description="Nucleotidyl transferase" evidence="10">
    <location>
        <begin position="9"/>
        <end position="259"/>
    </location>
</feature>
<dbReference type="CDD" id="cd02508">
    <property type="entry name" value="ADP_Glucose_PP"/>
    <property type="match status" value="1"/>
</dbReference>
<dbReference type="InterPro" id="IPR011831">
    <property type="entry name" value="ADP-Glc_PPase"/>
</dbReference>
<dbReference type="KEGG" id="dmt:DESME_08220"/>
<dbReference type="InterPro" id="IPR011004">
    <property type="entry name" value="Trimer_LpxA-like_sf"/>
</dbReference>
<proteinExistence type="inferred from homology"/>
<dbReference type="SUPFAM" id="SSF51161">
    <property type="entry name" value="Trimeric LpxA-like enzymes"/>
    <property type="match status" value="1"/>
</dbReference>
<dbReference type="Pfam" id="PF00483">
    <property type="entry name" value="NTP_transferase"/>
    <property type="match status" value="1"/>
</dbReference>
<feature type="domain" description="Glucose-1-phosphate adenylyltransferase/Bifunctional protein GlmU-like C-terminal hexapeptide" evidence="11">
    <location>
        <begin position="289"/>
        <end position="360"/>
    </location>
</feature>
<dbReference type="GO" id="GO:0008878">
    <property type="term" value="F:glucose-1-phosphate adenylyltransferase activity"/>
    <property type="evidence" value="ECO:0007669"/>
    <property type="project" value="UniProtKB-UniRule"/>
</dbReference>
<keyword evidence="2 9" id="KW-0321">Glycogen metabolism</keyword>
<evidence type="ECO:0000256" key="4">
    <source>
        <dbReference type="ARBA" id="ARBA00022695"/>
    </source>
</evidence>
<evidence type="ECO:0000256" key="1">
    <source>
        <dbReference type="ARBA" id="ARBA00010443"/>
    </source>
</evidence>
<dbReference type="InterPro" id="IPR005835">
    <property type="entry name" value="NTP_transferase_dom"/>
</dbReference>
<dbReference type="SUPFAM" id="SSF53448">
    <property type="entry name" value="Nucleotide-diphospho-sugar transferases"/>
    <property type="match status" value="1"/>
</dbReference>
<dbReference type="InterPro" id="IPR005836">
    <property type="entry name" value="ADP_Glu_pyroP_CS"/>
</dbReference>
<dbReference type="PANTHER" id="PTHR43523:SF2">
    <property type="entry name" value="GLUCOSE-1-PHOSPHATE ADENYLYLTRANSFERASE"/>
    <property type="match status" value="1"/>
</dbReference>
<comment type="subunit">
    <text evidence="9">Homotetramer.</text>
</comment>
<comment type="pathway">
    <text evidence="9">Glycan biosynthesis; glycogen biosynthesis.</text>
</comment>
<evidence type="ECO:0000259" key="11">
    <source>
        <dbReference type="Pfam" id="PF24894"/>
    </source>
</evidence>
<dbReference type="OrthoDB" id="9801810at2"/>
<feature type="binding site" evidence="9">
    <location>
        <begin position="179"/>
        <end position="180"/>
    </location>
    <ligand>
        <name>alpha-D-glucose 1-phosphate</name>
        <dbReference type="ChEBI" id="CHEBI:58601"/>
    </ligand>
</feature>
<keyword evidence="3 9" id="KW-0808">Transferase</keyword>
<accession>W0ED97</accession>
<dbReference type="PROSITE" id="PS00808">
    <property type="entry name" value="ADP_GLC_PYROPHOSPH_1"/>
    <property type="match status" value="1"/>
</dbReference>
<dbReference type="UniPathway" id="UPA00164"/>
<evidence type="ECO:0000256" key="9">
    <source>
        <dbReference type="HAMAP-Rule" id="MF_00624"/>
    </source>
</evidence>
<name>W0ED97_9FIRM</name>
<keyword evidence="6 9" id="KW-0067">ATP-binding</keyword>
<dbReference type="HAMAP" id="MF_00624">
    <property type="entry name" value="GlgC"/>
    <property type="match status" value="1"/>
</dbReference>
<dbReference type="InterPro" id="IPR023049">
    <property type="entry name" value="GlgC_bac"/>
</dbReference>
<dbReference type="GO" id="GO:0005978">
    <property type="term" value="P:glycogen biosynthetic process"/>
    <property type="evidence" value="ECO:0007669"/>
    <property type="project" value="UniProtKB-UniRule"/>
</dbReference>
<dbReference type="InterPro" id="IPR056818">
    <property type="entry name" value="GlmU/GlgC-like_hexapep"/>
</dbReference>
<dbReference type="GO" id="GO:0005524">
    <property type="term" value="F:ATP binding"/>
    <property type="evidence" value="ECO:0007669"/>
    <property type="project" value="UniProtKB-KW"/>
</dbReference>
<evidence type="ECO:0000313" key="12">
    <source>
        <dbReference type="EMBL" id="AHF07056.1"/>
    </source>
</evidence>
<dbReference type="PANTHER" id="PTHR43523">
    <property type="entry name" value="GLUCOSE-1-PHOSPHATE ADENYLYLTRANSFERASE-RELATED"/>
    <property type="match status" value="1"/>
</dbReference>
<dbReference type="Proteomes" id="UP000010847">
    <property type="component" value="Chromosome"/>
</dbReference>
<dbReference type="PROSITE" id="PS00809">
    <property type="entry name" value="ADP_GLC_PYROPHOSPH_2"/>
    <property type="match status" value="1"/>
</dbReference>
<dbReference type="STRING" id="871968.DESME_08220"/>
<organism evidence="12 13">
    <name type="scientific">Desulfitobacterium metallireducens DSM 15288</name>
    <dbReference type="NCBI Taxonomy" id="871968"/>
    <lineage>
        <taxon>Bacteria</taxon>
        <taxon>Bacillati</taxon>
        <taxon>Bacillota</taxon>
        <taxon>Clostridia</taxon>
        <taxon>Eubacteriales</taxon>
        <taxon>Desulfitobacteriaceae</taxon>
        <taxon>Desulfitobacterium</taxon>
    </lineage>
</organism>
<sequence>MAKQEYIVMLLAGGQGSRLGPLTRNIAKPAVSFCGKYRIIDFCLSNCAKSRITTIGVLTQYIPFLLNSYIGSGSAWDLDDPRGGVHILQPYQGGEGGWYKGTANAVYHNMTFIDLYNPEYVLILSGDHIYKMDYTQMIRFHKNTGSEITIATITVPSEEVSRFGILTTDEESRVTQFEEKPTHSESNLASMGVYVFNWSVLKQSLLKDVEDPQSENDFGKNIIPKALGEGTRIYAYPFQGYWRDVGTIESYYHANMECLEREDSVDLFDPKFKIFSNEDILPAQYIGPEAMVTDSFIGNGCTVLGKVNHSILAPGAFVGADAIIQDSIVLPNAKIHKGSEIRKAIIGEDAVLMPGCKIGVMSPLSPKQEGITVIEGNQVIDAETEFIAGSNIYRMK</sequence>
<dbReference type="RefSeq" id="WP_006717131.1">
    <property type="nucleotide sequence ID" value="NZ_CP007032.1"/>
</dbReference>
<dbReference type="InterPro" id="IPR029044">
    <property type="entry name" value="Nucleotide-diphossugar_trans"/>
</dbReference>
<comment type="catalytic activity">
    <reaction evidence="9">
        <text>alpha-D-glucose 1-phosphate + ATP + H(+) = ADP-alpha-D-glucose + diphosphate</text>
        <dbReference type="Rhea" id="RHEA:12120"/>
        <dbReference type="ChEBI" id="CHEBI:15378"/>
        <dbReference type="ChEBI" id="CHEBI:30616"/>
        <dbReference type="ChEBI" id="CHEBI:33019"/>
        <dbReference type="ChEBI" id="CHEBI:57498"/>
        <dbReference type="ChEBI" id="CHEBI:58601"/>
        <dbReference type="EC" id="2.7.7.27"/>
    </reaction>
</comment>
<protein>
    <recommendedName>
        <fullName evidence="9">Glucose-1-phosphate adenylyltransferase</fullName>
        <ecNumber evidence="9">2.7.7.27</ecNumber>
    </recommendedName>
    <alternativeName>
        <fullName evidence="9">ADP-glucose pyrophosphorylase</fullName>
        <shortName evidence="9">ADPGlc PPase</shortName>
    </alternativeName>
    <alternativeName>
        <fullName evidence="9">ADP-glucose synthase</fullName>
    </alternativeName>
</protein>
<dbReference type="PROSITE" id="PS00810">
    <property type="entry name" value="ADP_GLC_PYROPHOSPH_3"/>
    <property type="match status" value="1"/>
</dbReference>
<gene>
    <name evidence="9 12" type="primary">glgC</name>
    <name evidence="12" type="ORF">DESME_08220</name>
</gene>
<evidence type="ECO:0000313" key="13">
    <source>
        <dbReference type="Proteomes" id="UP000010847"/>
    </source>
</evidence>
<feature type="binding site" evidence="9">
    <location>
        <position position="99"/>
    </location>
    <ligand>
        <name>alpha-D-glucose 1-phosphate</name>
        <dbReference type="ChEBI" id="CHEBI:58601"/>
    </ligand>
</feature>
<keyword evidence="4 9" id="KW-0548">Nucleotidyltransferase</keyword>
<dbReference type="EC" id="2.7.7.27" evidence="9"/>
<feature type="binding site" evidence="9">
    <location>
        <position position="190"/>
    </location>
    <ligand>
        <name>alpha-D-glucose 1-phosphate</name>
        <dbReference type="ChEBI" id="CHEBI:58601"/>
    </ligand>
</feature>
<keyword evidence="13" id="KW-1185">Reference proteome</keyword>
<dbReference type="EMBL" id="CP007032">
    <property type="protein sequence ID" value="AHF07056.1"/>
    <property type="molecule type" value="Genomic_DNA"/>
</dbReference>
<dbReference type="HOGENOM" id="CLU_029499_14_0_9"/>
<keyword evidence="7 9" id="KW-0320">Glycogen biosynthesis</keyword>
<feature type="site" description="Could play a key role in the communication between the regulatory and the substrate sites" evidence="9">
    <location>
        <position position="98"/>
    </location>
</feature>
<evidence type="ECO:0000256" key="8">
    <source>
        <dbReference type="ARBA" id="ARBA00023277"/>
    </source>
</evidence>
<dbReference type="Gene3D" id="2.160.10.10">
    <property type="entry name" value="Hexapeptide repeat proteins"/>
    <property type="match status" value="1"/>
</dbReference>
<dbReference type="NCBIfam" id="TIGR02091">
    <property type="entry name" value="glgC"/>
    <property type="match status" value="1"/>
</dbReference>
<keyword evidence="5 9" id="KW-0547">Nucleotide-binding</keyword>
<dbReference type="CDD" id="cd04651">
    <property type="entry name" value="LbH_G1P_AT_C"/>
    <property type="match status" value="1"/>
</dbReference>
<dbReference type="NCBIfam" id="NF003670">
    <property type="entry name" value="PRK05293.1"/>
    <property type="match status" value="1"/>
</dbReference>
<keyword evidence="8 9" id="KW-0119">Carbohydrate metabolism</keyword>
<dbReference type="Gene3D" id="3.90.550.10">
    <property type="entry name" value="Spore Coat Polysaccharide Biosynthesis Protein SpsA, Chain A"/>
    <property type="match status" value="1"/>
</dbReference>
<dbReference type="eggNOG" id="COG0448">
    <property type="taxonomic scope" value="Bacteria"/>
</dbReference>
<evidence type="ECO:0000256" key="5">
    <source>
        <dbReference type="ARBA" id="ARBA00022741"/>
    </source>
</evidence>
<feature type="binding site" evidence="9">
    <location>
        <position position="164"/>
    </location>
    <ligand>
        <name>alpha-D-glucose 1-phosphate</name>
        <dbReference type="ChEBI" id="CHEBI:58601"/>
    </ligand>
</feature>
<dbReference type="AlphaFoldDB" id="W0ED97"/>
<feature type="site" description="Could play a key role in the communication between the regulatory and the substrate sites" evidence="9">
    <location>
        <position position="60"/>
    </location>
</feature>
<reference evidence="12 13" key="1">
    <citation type="submission" date="2013-12" db="EMBL/GenBank/DDBJ databases">
        <authorList>
            <consortium name="DOE Joint Genome Institute"/>
            <person name="Smidt H."/>
            <person name="Huntemann M."/>
            <person name="Han J."/>
            <person name="Chen A."/>
            <person name="Kyrpides N."/>
            <person name="Mavromatis K."/>
            <person name="Markowitz V."/>
            <person name="Palaniappan K."/>
            <person name="Ivanova N."/>
            <person name="Schaumberg A."/>
            <person name="Pati A."/>
            <person name="Liolios K."/>
            <person name="Nordberg H.P."/>
            <person name="Cantor M.N."/>
            <person name="Hua S.X."/>
            <person name="Woyke T."/>
        </authorList>
    </citation>
    <scope>NUCLEOTIDE SEQUENCE [LARGE SCALE GENOMIC DNA]</scope>
    <source>
        <strain evidence="13">DSM 15288</strain>
    </source>
</reference>
<evidence type="ECO:0000256" key="3">
    <source>
        <dbReference type="ARBA" id="ARBA00022679"/>
    </source>
</evidence>
<evidence type="ECO:0000256" key="6">
    <source>
        <dbReference type="ARBA" id="ARBA00022840"/>
    </source>
</evidence>